<comment type="cofactor">
    <cofactor evidence="1">
        <name>Ca(2+)</name>
        <dbReference type="ChEBI" id="CHEBI:29108"/>
    </cofactor>
</comment>
<keyword evidence="4" id="KW-0378">Hydrolase</keyword>
<evidence type="ECO:0000259" key="6">
    <source>
        <dbReference type="Pfam" id="PF00884"/>
    </source>
</evidence>
<accession>A0AAD4NDC1</accession>
<dbReference type="Gene3D" id="3.40.720.10">
    <property type="entry name" value="Alkaline Phosphatase, subunit A"/>
    <property type="match status" value="1"/>
</dbReference>
<proteinExistence type="inferred from homology"/>
<evidence type="ECO:0000256" key="2">
    <source>
        <dbReference type="ARBA" id="ARBA00008779"/>
    </source>
</evidence>
<comment type="caution">
    <text evidence="7">The sequence shown here is derived from an EMBL/GenBank/DDBJ whole genome shotgun (WGS) entry which is preliminary data.</text>
</comment>
<keyword evidence="3" id="KW-0479">Metal-binding</keyword>
<dbReference type="InterPro" id="IPR000917">
    <property type="entry name" value="Sulfatase_N"/>
</dbReference>
<reference evidence="7" key="1">
    <citation type="submission" date="2022-01" db="EMBL/GenBank/DDBJ databases">
        <title>Genome Sequence Resource for Two Populations of Ditylenchus destructor, the Migratory Endoparasitic Phytonematode.</title>
        <authorList>
            <person name="Zhang H."/>
            <person name="Lin R."/>
            <person name="Xie B."/>
        </authorList>
    </citation>
    <scope>NUCLEOTIDE SEQUENCE</scope>
    <source>
        <strain evidence="7">BazhouSP</strain>
    </source>
</reference>
<dbReference type="InterPro" id="IPR050738">
    <property type="entry name" value="Sulfatase"/>
</dbReference>
<dbReference type="InterPro" id="IPR024607">
    <property type="entry name" value="Sulfatase_CS"/>
</dbReference>
<dbReference type="EMBL" id="JAKKPZ010000001">
    <property type="protein sequence ID" value="KAI1728052.1"/>
    <property type="molecule type" value="Genomic_DNA"/>
</dbReference>
<feature type="domain" description="Sulfatase N-terminal" evidence="6">
    <location>
        <begin position="16"/>
        <end position="341"/>
    </location>
</feature>
<keyword evidence="5" id="KW-0106">Calcium</keyword>
<dbReference type="Pfam" id="PF00884">
    <property type="entry name" value="Sulfatase"/>
    <property type="match status" value="1"/>
</dbReference>
<evidence type="ECO:0000256" key="4">
    <source>
        <dbReference type="ARBA" id="ARBA00022801"/>
    </source>
</evidence>
<dbReference type="GO" id="GO:0004065">
    <property type="term" value="F:arylsulfatase activity"/>
    <property type="evidence" value="ECO:0007669"/>
    <property type="project" value="TreeGrafter"/>
</dbReference>
<evidence type="ECO:0000256" key="3">
    <source>
        <dbReference type="ARBA" id="ARBA00022723"/>
    </source>
</evidence>
<sequence>MTTNIFGFLYSFATRPNIIVLMVDDLGYGDLASYGNPSQEFTPVDQLIQEGMRFTNAYSADSMCSPSRAGFMTGRLPIRLGVTGGRRVFTNEDEGGLPQHEETMAEMLKRLGYTTGMVGKWHLGINAYNSTDGTHLPTKRGFEYVGLNLPLTNRWECDTTKKYYGKDPDAEKCFLFDGDKIVQQPLKFDNMTEDLLNDWRHFLEERLQTDIDQKPFFFFFSFPHVHSTQFANEQFRNTSLRGLFGDNLNEMAWAVGELINDLRKNNLEEKTLVVFMSDHGPHQELCNNGGTTAGLKGGKSNSFEGGFRIPFVTWMPGTVKAGVSHEVVSALDLFPTFEHLAATSSKELSPYCSDAQAGNGQKSCKDGVDIWCELQGYSVASGSRCNDVRHNMMRRVSERRPIFFYCNKHLMAVRYGDYKAHYFTSPIFKNFSVDPDLENFCPEGKPKKDWYVSQTCPDSQLIRHNPPTLYDLQRDPYELYPINNYTKAAEILDLINLLVDRHKATVTPVPEQLGKFNKKVMPCCNPPHCQCDLLNKGVEEGQVENMMDVVRRRKKEQSRIIQIQHHDVQNEAFLKENEEKSMVSGLLGEYSLVRQSHNHRRRHREQNELSALTNAADYAQEAY</sequence>
<protein>
    <submittedName>
        <fullName evidence="7">Sulfatase domain-containing protein</fullName>
    </submittedName>
</protein>
<comment type="similarity">
    <text evidence="2">Belongs to the sulfatase family.</text>
</comment>
<evidence type="ECO:0000313" key="7">
    <source>
        <dbReference type="EMBL" id="KAI1728052.1"/>
    </source>
</evidence>
<name>A0AAD4NDC1_9BILA</name>
<dbReference type="Gene3D" id="3.30.1120.10">
    <property type="match status" value="1"/>
</dbReference>
<dbReference type="GO" id="GO:0046872">
    <property type="term" value="F:metal ion binding"/>
    <property type="evidence" value="ECO:0007669"/>
    <property type="project" value="UniProtKB-KW"/>
</dbReference>
<evidence type="ECO:0000256" key="5">
    <source>
        <dbReference type="ARBA" id="ARBA00022837"/>
    </source>
</evidence>
<organism evidence="7 8">
    <name type="scientific">Ditylenchus destructor</name>
    <dbReference type="NCBI Taxonomy" id="166010"/>
    <lineage>
        <taxon>Eukaryota</taxon>
        <taxon>Metazoa</taxon>
        <taxon>Ecdysozoa</taxon>
        <taxon>Nematoda</taxon>
        <taxon>Chromadorea</taxon>
        <taxon>Rhabditida</taxon>
        <taxon>Tylenchina</taxon>
        <taxon>Tylenchomorpha</taxon>
        <taxon>Sphaerularioidea</taxon>
        <taxon>Anguinidae</taxon>
        <taxon>Anguininae</taxon>
        <taxon>Ditylenchus</taxon>
    </lineage>
</organism>
<dbReference type="PROSITE" id="PS00149">
    <property type="entry name" value="SULFATASE_2"/>
    <property type="match status" value="1"/>
</dbReference>
<dbReference type="InterPro" id="IPR017850">
    <property type="entry name" value="Alkaline_phosphatase_core_sf"/>
</dbReference>
<dbReference type="Proteomes" id="UP001201812">
    <property type="component" value="Unassembled WGS sequence"/>
</dbReference>
<evidence type="ECO:0000313" key="8">
    <source>
        <dbReference type="Proteomes" id="UP001201812"/>
    </source>
</evidence>
<evidence type="ECO:0000256" key="1">
    <source>
        <dbReference type="ARBA" id="ARBA00001913"/>
    </source>
</evidence>
<dbReference type="AlphaFoldDB" id="A0AAD4NDC1"/>
<keyword evidence="8" id="KW-1185">Reference proteome</keyword>
<dbReference type="Pfam" id="PF14707">
    <property type="entry name" value="Sulfatase_C"/>
    <property type="match status" value="1"/>
</dbReference>
<dbReference type="SUPFAM" id="SSF53649">
    <property type="entry name" value="Alkaline phosphatase-like"/>
    <property type="match status" value="1"/>
</dbReference>
<dbReference type="PANTHER" id="PTHR42693">
    <property type="entry name" value="ARYLSULFATASE FAMILY MEMBER"/>
    <property type="match status" value="1"/>
</dbReference>
<dbReference type="PANTHER" id="PTHR42693:SF15">
    <property type="entry name" value="ARYLSULFATASE"/>
    <property type="match status" value="1"/>
</dbReference>
<gene>
    <name evidence="7" type="ORF">DdX_00202</name>
</gene>
<dbReference type="PROSITE" id="PS00523">
    <property type="entry name" value="SULFATASE_1"/>
    <property type="match status" value="1"/>
</dbReference>